<dbReference type="AlphaFoldDB" id="X1ETM1"/>
<reference evidence="2" key="1">
    <citation type="journal article" date="2014" name="Front. Microbiol.">
        <title>High frequency of phylogenetically diverse reductive dehalogenase-homologous genes in deep subseafloor sedimentary metagenomes.</title>
        <authorList>
            <person name="Kawai M."/>
            <person name="Futagami T."/>
            <person name="Toyoda A."/>
            <person name="Takaki Y."/>
            <person name="Nishi S."/>
            <person name="Hori S."/>
            <person name="Arai W."/>
            <person name="Tsubouchi T."/>
            <person name="Morono Y."/>
            <person name="Uchiyama I."/>
            <person name="Ito T."/>
            <person name="Fujiyama A."/>
            <person name="Inagaki F."/>
            <person name="Takami H."/>
        </authorList>
    </citation>
    <scope>NUCLEOTIDE SEQUENCE</scope>
    <source>
        <strain evidence="2">Expedition CK06-06</strain>
    </source>
</reference>
<organism evidence="2">
    <name type="scientific">marine sediment metagenome</name>
    <dbReference type="NCBI Taxonomy" id="412755"/>
    <lineage>
        <taxon>unclassified sequences</taxon>
        <taxon>metagenomes</taxon>
        <taxon>ecological metagenomes</taxon>
    </lineage>
</organism>
<evidence type="ECO:0000259" key="1">
    <source>
        <dbReference type="Pfam" id="PF07992"/>
    </source>
</evidence>
<name>X1ETM1_9ZZZZ</name>
<dbReference type="Pfam" id="PF07992">
    <property type="entry name" value="Pyr_redox_2"/>
    <property type="match status" value="1"/>
</dbReference>
<dbReference type="InterPro" id="IPR036188">
    <property type="entry name" value="FAD/NAD-bd_sf"/>
</dbReference>
<sequence length="169" mass="18403">LDDLRHEGYRAIFIATGTPSPRPLTIERELVPGAELEGVMSGLNLLFDVNQGMVSPQLFQGKRVIVVGGGNVAFDVARTARRLGGDVSLVCLECEDKSSKDGIPADVEEIEGAGEEGIKITYSRGIEEIIGENGKFRKIKCPRCTSVFEEDGRFNPKCDRGDVIYLEGD</sequence>
<proteinExistence type="predicted"/>
<comment type="caution">
    <text evidence="2">The sequence shown here is derived from an EMBL/GenBank/DDBJ whole genome shotgun (WGS) entry which is preliminary data.</text>
</comment>
<dbReference type="InterPro" id="IPR023753">
    <property type="entry name" value="FAD/NAD-binding_dom"/>
</dbReference>
<feature type="domain" description="FAD/NAD(P)-binding" evidence="1">
    <location>
        <begin position="8"/>
        <end position="135"/>
    </location>
</feature>
<dbReference type="Gene3D" id="3.50.50.60">
    <property type="entry name" value="FAD/NAD(P)-binding domain"/>
    <property type="match status" value="1"/>
</dbReference>
<dbReference type="SUPFAM" id="SSF51971">
    <property type="entry name" value="Nucleotide-binding domain"/>
    <property type="match status" value="1"/>
</dbReference>
<dbReference type="PANTHER" id="PTHR42783:SF3">
    <property type="entry name" value="GLUTAMATE SYNTHASE [NADPH] SMALL CHAIN-RELATED"/>
    <property type="match status" value="1"/>
</dbReference>
<dbReference type="EMBL" id="BART01036534">
    <property type="protein sequence ID" value="GAH11958.1"/>
    <property type="molecule type" value="Genomic_DNA"/>
</dbReference>
<dbReference type="PANTHER" id="PTHR42783">
    <property type="entry name" value="GLUTAMATE SYNTHASE [NADPH] SMALL CHAIN"/>
    <property type="match status" value="1"/>
</dbReference>
<dbReference type="GO" id="GO:0016491">
    <property type="term" value="F:oxidoreductase activity"/>
    <property type="evidence" value="ECO:0007669"/>
    <property type="project" value="InterPro"/>
</dbReference>
<feature type="non-terminal residue" evidence="2">
    <location>
        <position position="1"/>
    </location>
</feature>
<accession>X1ETM1</accession>
<feature type="non-terminal residue" evidence="2">
    <location>
        <position position="169"/>
    </location>
</feature>
<gene>
    <name evidence="2" type="ORF">S01H4_61570</name>
</gene>
<evidence type="ECO:0000313" key="2">
    <source>
        <dbReference type="EMBL" id="GAH11958.1"/>
    </source>
</evidence>
<protein>
    <recommendedName>
        <fullName evidence="1">FAD/NAD(P)-binding domain-containing protein</fullName>
    </recommendedName>
</protein>